<evidence type="ECO:0000313" key="6">
    <source>
        <dbReference type="Proteomes" id="UP001204621"/>
    </source>
</evidence>
<name>A0ABT2D4K0_9BURK</name>
<dbReference type="Gene3D" id="1.10.10.60">
    <property type="entry name" value="Homeodomain-like"/>
    <property type="match status" value="1"/>
</dbReference>
<protein>
    <submittedName>
        <fullName evidence="5">Helix-turn-helix transcriptional regulator</fullName>
    </submittedName>
</protein>
<dbReference type="Pfam" id="PF12833">
    <property type="entry name" value="HTH_18"/>
    <property type="match status" value="1"/>
</dbReference>
<dbReference type="InterPro" id="IPR009057">
    <property type="entry name" value="Homeodomain-like_sf"/>
</dbReference>
<evidence type="ECO:0000256" key="2">
    <source>
        <dbReference type="ARBA" id="ARBA00023125"/>
    </source>
</evidence>
<keyword evidence="1" id="KW-0805">Transcription regulation</keyword>
<evidence type="ECO:0000259" key="4">
    <source>
        <dbReference type="PROSITE" id="PS01124"/>
    </source>
</evidence>
<proteinExistence type="predicted"/>
<comment type="caution">
    <text evidence="5">The sequence shown here is derived from an EMBL/GenBank/DDBJ whole genome shotgun (WGS) entry which is preliminary data.</text>
</comment>
<dbReference type="PANTHER" id="PTHR46796:SF13">
    <property type="entry name" value="HTH-TYPE TRANSCRIPTIONAL ACTIVATOR RHAS"/>
    <property type="match status" value="1"/>
</dbReference>
<dbReference type="PROSITE" id="PS01124">
    <property type="entry name" value="HTH_ARAC_FAMILY_2"/>
    <property type="match status" value="1"/>
</dbReference>
<accession>A0ABT2D4K0</accession>
<reference evidence="5 6" key="1">
    <citation type="submission" date="2022-08" db="EMBL/GenBank/DDBJ databases">
        <title>Reclassification of Massilia species as members of the genera Telluria, Duganella, Pseudoduganella, Mokoshia gen. nov. and Zemynaea gen. nov. using orthogonal and non-orthogonal genome-based approaches.</title>
        <authorList>
            <person name="Bowman J.P."/>
        </authorList>
    </citation>
    <scope>NUCLEOTIDE SEQUENCE [LARGE SCALE GENOMIC DNA]</scope>
    <source>
        <strain evidence="5 6">JCM 31606</strain>
    </source>
</reference>
<dbReference type="InterPro" id="IPR050204">
    <property type="entry name" value="AraC_XylS_family_regulators"/>
</dbReference>
<dbReference type="RefSeq" id="WP_258814252.1">
    <property type="nucleotide sequence ID" value="NZ_JANUGU010000012.1"/>
</dbReference>
<keyword evidence="2" id="KW-0238">DNA-binding</keyword>
<feature type="domain" description="HTH araC/xylS-type" evidence="4">
    <location>
        <begin position="27"/>
        <end position="106"/>
    </location>
</feature>
<dbReference type="InterPro" id="IPR018060">
    <property type="entry name" value="HTH_AraC"/>
</dbReference>
<keyword evidence="6" id="KW-1185">Reference proteome</keyword>
<dbReference type="SUPFAM" id="SSF46689">
    <property type="entry name" value="Homeodomain-like"/>
    <property type="match status" value="1"/>
</dbReference>
<evidence type="ECO:0000256" key="3">
    <source>
        <dbReference type="ARBA" id="ARBA00023163"/>
    </source>
</evidence>
<keyword evidence="3" id="KW-0804">Transcription</keyword>
<dbReference type="PANTHER" id="PTHR46796">
    <property type="entry name" value="HTH-TYPE TRANSCRIPTIONAL ACTIVATOR RHAS-RELATED"/>
    <property type="match status" value="1"/>
</dbReference>
<evidence type="ECO:0000256" key="1">
    <source>
        <dbReference type="ARBA" id="ARBA00023015"/>
    </source>
</evidence>
<gene>
    <name evidence="5" type="ORF">NX778_23555</name>
</gene>
<dbReference type="EMBL" id="JANUGU010000012">
    <property type="protein sequence ID" value="MCS0661054.1"/>
    <property type="molecule type" value="Genomic_DNA"/>
</dbReference>
<organism evidence="5 6">
    <name type="scientific">Massilia terrae</name>
    <dbReference type="NCBI Taxonomy" id="1811224"/>
    <lineage>
        <taxon>Bacteria</taxon>
        <taxon>Pseudomonadati</taxon>
        <taxon>Pseudomonadota</taxon>
        <taxon>Betaproteobacteria</taxon>
        <taxon>Burkholderiales</taxon>
        <taxon>Oxalobacteraceae</taxon>
        <taxon>Telluria group</taxon>
        <taxon>Massilia</taxon>
    </lineage>
</organism>
<dbReference type="Proteomes" id="UP001204621">
    <property type="component" value="Unassembled WGS sequence"/>
</dbReference>
<sequence length="117" mass="12977">MNAPSGIARGSSLLWIKSVFTQGGQHLADHVHWSVRHFSQVFQTQTGMAPAKAIEKLRLEVARTMIDDGHSSIARIAAATGFDDEERMRRAFVRALGQPPKAFIQQARSHQDNILLS</sequence>
<evidence type="ECO:0000313" key="5">
    <source>
        <dbReference type="EMBL" id="MCS0661054.1"/>
    </source>
</evidence>
<dbReference type="SMART" id="SM00342">
    <property type="entry name" value="HTH_ARAC"/>
    <property type="match status" value="1"/>
</dbReference>